<proteinExistence type="predicted"/>
<dbReference type="AlphaFoldDB" id="A0A6J4HTG0"/>
<reference evidence="2" key="1">
    <citation type="submission" date="2020-02" db="EMBL/GenBank/DDBJ databases">
        <authorList>
            <person name="Meier V. D."/>
        </authorList>
    </citation>
    <scope>NUCLEOTIDE SEQUENCE</scope>
    <source>
        <strain evidence="2">AVDCRST_MAG63</strain>
    </source>
</reference>
<sequence length="127" mass="13768">MKIRWTGHSVRLRISPSELDRLLVGGAVTETLTLPGGGRWSAVLVPVDETGLGLEDGCLRFALGPDARARLAAPDAEGVYFHTDGEPPLRYFVEKDFPCAHPGAPEAQEPPYETFAPPPGFKERQGD</sequence>
<evidence type="ECO:0000313" key="2">
    <source>
        <dbReference type="EMBL" id="CAA9232512.1"/>
    </source>
</evidence>
<name>A0A6J4HTG0_9BACT</name>
<dbReference type="EMBL" id="CADCTO010000139">
    <property type="protein sequence ID" value="CAA9232512.1"/>
    <property type="molecule type" value="Genomic_DNA"/>
</dbReference>
<dbReference type="Pfam" id="PF22668">
    <property type="entry name" value="DUF7009"/>
    <property type="match status" value="1"/>
</dbReference>
<feature type="region of interest" description="Disordered" evidence="1">
    <location>
        <begin position="100"/>
        <end position="127"/>
    </location>
</feature>
<dbReference type="InterPro" id="IPR053825">
    <property type="entry name" value="DUF7009"/>
</dbReference>
<organism evidence="2">
    <name type="scientific">uncultured Armatimonadetes bacterium</name>
    <dbReference type="NCBI Taxonomy" id="157466"/>
    <lineage>
        <taxon>Bacteria</taxon>
        <taxon>Bacillati</taxon>
        <taxon>Armatimonadota</taxon>
        <taxon>environmental samples</taxon>
    </lineage>
</organism>
<gene>
    <name evidence="2" type="ORF">AVDCRST_MAG63-1030</name>
</gene>
<protein>
    <submittedName>
        <fullName evidence="2">Uncharacterized protein</fullName>
    </submittedName>
</protein>
<evidence type="ECO:0000256" key="1">
    <source>
        <dbReference type="SAM" id="MobiDB-lite"/>
    </source>
</evidence>
<accession>A0A6J4HTG0</accession>